<dbReference type="EMBL" id="LUEZ02000071">
    <property type="protein sequence ID" value="RDB20182.1"/>
    <property type="molecule type" value="Genomic_DNA"/>
</dbReference>
<dbReference type="Proteomes" id="UP000076154">
    <property type="component" value="Unassembled WGS sequence"/>
</dbReference>
<sequence>MNGLSRTLQWLKLPKKHSSCHIIVTPDPRKYPGFKRVRTGQHQFYLKFESVLNMDQYISYNPYFVVASNGGSPTLSRPLKSSNQPKGSEWIGIVDTSQKTPHSKTLREVLVDILDKFPNYELHSEKGVSEAIGDIEASLNPIATFEEAKDHGL</sequence>
<dbReference type="AlphaFoldDB" id="A0A369JFV6"/>
<organism evidence="1 2">
    <name type="scientific">Hypsizygus marmoreus</name>
    <name type="common">White beech mushroom</name>
    <name type="synonym">Agaricus marmoreus</name>
    <dbReference type="NCBI Taxonomy" id="39966"/>
    <lineage>
        <taxon>Eukaryota</taxon>
        <taxon>Fungi</taxon>
        <taxon>Dikarya</taxon>
        <taxon>Basidiomycota</taxon>
        <taxon>Agaricomycotina</taxon>
        <taxon>Agaricomycetes</taxon>
        <taxon>Agaricomycetidae</taxon>
        <taxon>Agaricales</taxon>
        <taxon>Tricholomatineae</taxon>
        <taxon>Lyophyllaceae</taxon>
        <taxon>Hypsizygus</taxon>
    </lineage>
</organism>
<evidence type="ECO:0000313" key="1">
    <source>
        <dbReference type="EMBL" id="RDB20182.1"/>
    </source>
</evidence>
<keyword evidence="2" id="KW-1185">Reference proteome</keyword>
<protein>
    <submittedName>
        <fullName evidence="1">Uncharacterized protein</fullName>
    </submittedName>
</protein>
<dbReference type="OrthoDB" id="3058031at2759"/>
<comment type="caution">
    <text evidence="1">The sequence shown here is derived from an EMBL/GenBank/DDBJ whole genome shotgun (WGS) entry which is preliminary data.</text>
</comment>
<dbReference type="InParanoid" id="A0A369JFV6"/>
<proteinExistence type="predicted"/>
<accession>A0A369JFV6</accession>
<name>A0A369JFV6_HYPMA</name>
<reference evidence="1" key="1">
    <citation type="submission" date="2018-04" db="EMBL/GenBank/DDBJ databases">
        <title>Whole genome sequencing of Hypsizygus marmoreus.</title>
        <authorList>
            <person name="Choi I.-G."/>
            <person name="Min B."/>
            <person name="Kim J.-G."/>
            <person name="Kim S."/>
            <person name="Oh Y.-L."/>
            <person name="Kong W.-S."/>
            <person name="Park H."/>
            <person name="Jeong J."/>
            <person name="Song E.-S."/>
        </authorList>
    </citation>
    <scope>NUCLEOTIDE SEQUENCE [LARGE SCALE GENOMIC DNA]</scope>
    <source>
        <strain evidence="1">51987-8</strain>
    </source>
</reference>
<gene>
    <name evidence="1" type="ORF">Hypma_013042</name>
</gene>
<evidence type="ECO:0000313" key="2">
    <source>
        <dbReference type="Proteomes" id="UP000076154"/>
    </source>
</evidence>